<organism evidence="2 3">
    <name type="scientific">Pleuronectes platessa</name>
    <name type="common">European plaice</name>
    <dbReference type="NCBI Taxonomy" id="8262"/>
    <lineage>
        <taxon>Eukaryota</taxon>
        <taxon>Metazoa</taxon>
        <taxon>Chordata</taxon>
        <taxon>Craniata</taxon>
        <taxon>Vertebrata</taxon>
        <taxon>Euteleostomi</taxon>
        <taxon>Actinopterygii</taxon>
        <taxon>Neopterygii</taxon>
        <taxon>Teleostei</taxon>
        <taxon>Neoteleostei</taxon>
        <taxon>Acanthomorphata</taxon>
        <taxon>Carangaria</taxon>
        <taxon>Pleuronectiformes</taxon>
        <taxon>Pleuronectoidei</taxon>
        <taxon>Pleuronectidae</taxon>
        <taxon>Pleuronectes</taxon>
    </lineage>
</organism>
<name>A0A9N7UI08_PLEPL</name>
<dbReference type="Proteomes" id="UP001153269">
    <property type="component" value="Unassembled WGS sequence"/>
</dbReference>
<keyword evidence="3" id="KW-1185">Reference proteome</keyword>
<dbReference type="AlphaFoldDB" id="A0A9N7UI08"/>
<comment type="caution">
    <text evidence="2">The sequence shown here is derived from an EMBL/GenBank/DDBJ whole genome shotgun (WGS) entry which is preliminary data.</text>
</comment>
<feature type="region of interest" description="Disordered" evidence="1">
    <location>
        <begin position="144"/>
        <end position="169"/>
    </location>
</feature>
<evidence type="ECO:0000256" key="1">
    <source>
        <dbReference type="SAM" id="MobiDB-lite"/>
    </source>
</evidence>
<dbReference type="EMBL" id="CADEAL010001254">
    <property type="protein sequence ID" value="CAB1430634.1"/>
    <property type="molecule type" value="Genomic_DNA"/>
</dbReference>
<proteinExistence type="predicted"/>
<evidence type="ECO:0000313" key="2">
    <source>
        <dbReference type="EMBL" id="CAB1430634.1"/>
    </source>
</evidence>
<evidence type="ECO:0000313" key="3">
    <source>
        <dbReference type="Proteomes" id="UP001153269"/>
    </source>
</evidence>
<reference evidence="2" key="1">
    <citation type="submission" date="2020-03" db="EMBL/GenBank/DDBJ databases">
        <authorList>
            <person name="Weist P."/>
        </authorList>
    </citation>
    <scope>NUCLEOTIDE SEQUENCE</scope>
</reference>
<sequence>MCPSVVRSRPAARSRTPRLQPAETPGHRDSGTPGRQLRVRMEAETLQEFDAWRRFDDTQRRTELQTTHNYSTTAPHRTAAHRRTVTPAAAFILTPLPHAHPPRFQHRTADAFQDMCVCAPPPPLCRASCLTNKASLSPKLRLDAETEGDRCGSRGLPEGSESSRSHSVRIQHFRATDALGTRCRAGEAWRGALQLIFNC</sequence>
<gene>
    <name evidence="2" type="ORF">PLEPLA_LOCUS18616</name>
</gene>
<protein>
    <submittedName>
        <fullName evidence="2">Uncharacterized protein</fullName>
    </submittedName>
</protein>
<feature type="region of interest" description="Disordered" evidence="1">
    <location>
        <begin position="1"/>
        <end position="35"/>
    </location>
</feature>
<accession>A0A9N7UI08</accession>